<dbReference type="Proteomes" id="UP000321917">
    <property type="component" value="Unassembled WGS sequence"/>
</dbReference>
<dbReference type="OrthoDB" id="8587856at2"/>
<dbReference type="EMBL" id="VOLQ01000002">
    <property type="protein sequence ID" value="TWX71455.1"/>
    <property type="molecule type" value="Genomic_DNA"/>
</dbReference>
<dbReference type="EMBL" id="VOLR01000002">
    <property type="protein sequence ID" value="TWX62543.1"/>
    <property type="molecule type" value="Genomic_DNA"/>
</dbReference>
<proteinExistence type="predicted"/>
<reference evidence="2 4" key="1">
    <citation type="submission" date="2019-07" db="EMBL/GenBank/DDBJ databases">
        <title>Genomes of sea-ice associated Colwellia species.</title>
        <authorList>
            <person name="Bowman J.P."/>
        </authorList>
    </citation>
    <scope>NUCLEOTIDE SEQUENCE [LARGE SCALE GENOMIC DNA]</scope>
    <source>
        <strain evidence="1 3">ACAM 607</strain>
        <strain evidence="2 4">IC036</strain>
    </source>
</reference>
<evidence type="ECO:0000313" key="4">
    <source>
        <dbReference type="Proteomes" id="UP000321917"/>
    </source>
</evidence>
<keyword evidence="3" id="KW-1185">Reference proteome</keyword>
<accession>A0A5C6QQP5</accession>
<dbReference type="Proteomes" id="UP000321525">
    <property type="component" value="Unassembled WGS sequence"/>
</dbReference>
<evidence type="ECO:0000313" key="2">
    <source>
        <dbReference type="EMBL" id="TWX71455.1"/>
    </source>
</evidence>
<dbReference type="PANTHER" id="PTHR38834">
    <property type="entry name" value="PERIPLASMIC SUBSTRATE BINDING PROTEIN FAMILY 3"/>
    <property type="match status" value="1"/>
</dbReference>
<dbReference type="PANTHER" id="PTHR38834:SF3">
    <property type="entry name" value="SOLUTE-BINDING PROTEIN FAMILY 3_N-TERMINAL DOMAIN-CONTAINING PROTEIN"/>
    <property type="match status" value="1"/>
</dbReference>
<dbReference type="Gene3D" id="3.40.190.10">
    <property type="entry name" value="Periplasmic binding protein-like II"/>
    <property type="match status" value="2"/>
</dbReference>
<protein>
    <submittedName>
        <fullName evidence="2">Transporter substrate-binding domain-containing protein</fullName>
    </submittedName>
</protein>
<organism evidence="2 4">
    <name type="scientific">Colwellia hornerae</name>
    <dbReference type="NCBI Taxonomy" id="89402"/>
    <lineage>
        <taxon>Bacteria</taxon>
        <taxon>Pseudomonadati</taxon>
        <taxon>Pseudomonadota</taxon>
        <taxon>Gammaproteobacteria</taxon>
        <taxon>Alteromonadales</taxon>
        <taxon>Colwelliaceae</taxon>
        <taxon>Colwellia</taxon>
    </lineage>
</organism>
<sequence length="258" mass="29592">MKELKEKLAIGFGLFLVLFADHVSATKLSILTEHLAPYQIVASNTVTGLSTEIIEATLTQAQYAYDISAHPWTLSYRRAQHGKNTCIYSLARIPQRESLFKWVGHIASSTISLYSLKNSQIVISTIEEAKKYNIAVIRDDVTHHFLLTKNFVENQNLYVVENYDALLKLLDLSSRRIDLVVLNDDLLKNRVKDLGEVSRYRNVFQFNELTLNFHFACSLNTEQIIVDNLTKAMKLLEQRGVFLAIREQWKKNMVSLIN</sequence>
<dbReference type="SUPFAM" id="SSF53850">
    <property type="entry name" value="Periplasmic binding protein-like II"/>
    <property type="match status" value="1"/>
</dbReference>
<evidence type="ECO:0000313" key="1">
    <source>
        <dbReference type="EMBL" id="TWX62543.1"/>
    </source>
</evidence>
<evidence type="ECO:0000313" key="3">
    <source>
        <dbReference type="Proteomes" id="UP000321525"/>
    </source>
</evidence>
<comment type="caution">
    <text evidence="2">The sequence shown here is derived from an EMBL/GenBank/DDBJ whole genome shotgun (WGS) entry which is preliminary data.</text>
</comment>
<dbReference type="AlphaFoldDB" id="A0A5C6QQP5"/>
<dbReference type="RefSeq" id="WP_146797414.1">
    <property type="nucleotide sequence ID" value="NZ_VOLP01000003.1"/>
</dbReference>
<name>A0A5C6QQP5_9GAMM</name>
<gene>
    <name evidence="1" type="ORF">ESZ26_01520</name>
    <name evidence="2" type="ORF">ESZ27_01130</name>
</gene>